<protein>
    <recommendedName>
        <fullName evidence="7">Aspartokinase</fullName>
        <ecNumber evidence="7">2.7.2.4</ecNumber>
    </recommendedName>
</protein>
<dbReference type="InterPro" id="IPR042199">
    <property type="entry name" value="AsparK_Bifunc_asparK/hSer_DH"/>
</dbReference>
<evidence type="ECO:0000256" key="1">
    <source>
        <dbReference type="ARBA" id="ARBA00004766"/>
    </source>
</evidence>
<accession>A0ABV2BPD7</accession>
<feature type="domain" description="Aspartate/glutamate/uridylate kinase" evidence="9">
    <location>
        <begin position="25"/>
        <end position="284"/>
    </location>
</feature>
<organism evidence="10 11">
    <name type="scientific">Aliikangiella maris</name>
    <dbReference type="NCBI Taxonomy" id="3162458"/>
    <lineage>
        <taxon>Bacteria</taxon>
        <taxon>Pseudomonadati</taxon>
        <taxon>Pseudomonadota</taxon>
        <taxon>Gammaproteobacteria</taxon>
        <taxon>Oceanospirillales</taxon>
        <taxon>Pleioneaceae</taxon>
        <taxon>Aliikangiella</taxon>
    </lineage>
</organism>
<keyword evidence="11" id="KW-1185">Reference proteome</keyword>
<evidence type="ECO:0000256" key="8">
    <source>
        <dbReference type="RuleBase" id="RU004249"/>
    </source>
</evidence>
<dbReference type="Proteomes" id="UP001548189">
    <property type="component" value="Unassembled WGS sequence"/>
</dbReference>
<dbReference type="InterPro" id="IPR001341">
    <property type="entry name" value="Asp_kinase"/>
</dbReference>
<dbReference type="EMBL" id="JBEVCJ010000001">
    <property type="protein sequence ID" value="MET1253583.1"/>
    <property type="molecule type" value="Genomic_DNA"/>
</dbReference>
<comment type="pathway">
    <text evidence="8">Amino-acid biosynthesis; L-methionine biosynthesis via de novo pathway; L-homoserine from L-aspartate: step 1/3.</text>
</comment>
<evidence type="ECO:0000256" key="6">
    <source>
        <dbReference type="ARBA" id="ARBA00022840"/>
    </source>
</evidence>
<evidence type="ECO:0000313" key="10">
    <source>
        <dbReference type="EMBL" id="MET1253583.1"/>
    </source>
</evidence>
<keyword evidence="8" id="KW-0028">Amino-acid biosynthesis</keyword>
<dbReference type="Gene3D" id="1.20.120.1320">
    <property type="entry name" value="Aspartokinase, catalytic domain"/>
    <property type="match status" value="1"/>
</dbReference>
<reference evidence="10 11" key="1">
    <citation type="submission" date="2024-06" db="EMBL/GenBank/DDBJ databases">
        <authorList>
            <person name="Li F."/>
        </authorList>
    </citation>
    <scope>NUCLEOTIDE SEQUENCE [LARGE SCALE GENOMIC DNA]</scope>
    <source>
        <strain evidence="10 11">GXAS 311</strain>
    </source>
</reference>
<comment type="catalytic activity">
    <reaction evidence="7">
        <text>L-aspartate + ATP = 4-phospho-L-aspartate + ADP</text>
        <dbReference type="Rhea" id="RHEA:23776"/>
        <dbReference type="ChEBI" id="CHEBI:29991"/>
        <dbReference type="ChEBI" id="CHEBI:30616"/>
        <dbReference type="ChEBI" id="CHEBI:57535"/>
        <dbReference type="ChEBI" id="CHEBI:456216"/>
        <dbReference type="EC" id="2.7.2.4"/>
    </reaction>
</comment>
<dbReference type="PANTHER" id="PTHR21499:SF29">
    <property type="entry name" value="BIFUNCTIONAL ASPARTOKINASE_HOMOSERINE DEHYDROGENASE 2"/>
    <property type="match status" value="1"/>
</dbReference>
<evidence type="ECO:0000256" key="4">
    <source>
        <dbReference type="ARBA" id="ARBA00022741"/>
    </source>
</evidence>
<evidence type="ECO:0000256" key="7">
    <source>
        <dbReference type="RuleBase" id="RU003448"/>
    </source>
</evidence>
<dbReference type="InterPro" id="IPR018042">
    <property type="entry name" value="Aspartate_kinase_CS"/>
</dbReference>
<dbReference type="Gene3D" id="3.40.1160.10">
    <property type="entry name" value="Acetylglutamate kinase-like"/>
    <property type="match status" value="1"/>
</dbReference>
<dbReference type="RefSeq" id="WP_353873123.1">
    <property type="nucleotide sequence ID" value="NZ_JBEVCJ010000001.1"/>
</dbReference>
<dbReference type="GO" id="GO:0004072">
    <property type="term" value="F:aspartate kinase activity"/>
    <property type="evidence" value="ECO:0007669"/>
    <property type="project" value="UniProtKB-EC"/>
</dbReference>
<gene>
    <name evidence="10" type="ORF">ABVT43_00435</name>
</gene>
<dbReference type="NCBIfam" id="TIGR00657">
    <property type="entry name" value="asp_kinases"/>
    <property type="match status" value="1"/>
</dbReference>
<dbReference type="InterPro" id="IPR001048">
    <property type="entry name" value="Asp/Glu/Uridylate_kinase"/>
</dbReference>
<sequence length="482" mass="53676">MSVMDSLNNINLKEPIDSDGLLLSVHKFGGSSLADSQKLARIVNIIKTQTQSNDYIVVSANGNITDLLVEINQGNLIAIEKIVNFFTLLVQSVLRSPDILLDEFLGDIEKIKTSCLSEEEILSYGEVWSAKLLTALLLESDIAAIFIDAREIFRSDAIEKPSYFDKNYFNEGIRQHTYGRFNERAIVTGYIAKNQSGQTVTLGRNGSDYSATLLASFLNAQSVTLWTDVCGIFTADPRIIPNAQPIKQLTFDEAEALASIGTNVLHQKTISPLKANKIPLFVKSSLEPEKSGTVVSFLSEFDKPKSIAIRHNLSEVEIDLEGVSLSTIEQAFHRLFESHVNLFLLQKTQKQARYIIAESQLPLLESILQNFALKMLIVRQKCSVISIVGQGVTNCSKKIDRLSLLISSRKTTPETETASVIASNQLIINVVLLSDKWQTILAKIYDVFFETTNRILHSHDISQELVNRSKHETIELTTEAVN</sequence>
<comment type="pathway">
    <text evidence="1 8">Amino-acid biosynthesis; L-lysine biosynthesis via DAP pathway; (S)-tetrahydrodipicolinate from L-aspartate: step 1/4.</text>
</comment>
<dbReference type="PANTHER" id="PTHR21499">
    <property type="entry name" value="ASPARTATE KINASE"/>
    <property type="match status" value="1"/>
</dbReference>
<keyword evidence="4" id="KW-0547">Nucleotide-binding</keyword>
<keyword evidence="3 7" id="KW-0808">Transferase</keyword>
<evidence type="ECO:0000256" key="3">
    <source>
        <dbReference type="ARBA" id="ARBA00022679"/>
    </source>
</evidence>
<dbReference type="InterPro" id="IPR036393">
    <property type="entry name" value="AceGlu_kinase-like_sf"/>
</dbReference>
<keyword evidence="5 7" id="KW-0418">Kinase</keyword>
<keyword evidence="6" id="KW-0067">ATP-binding</keyword>
<evidence type="ECO:0000256" key="5">
    <source>
        <dbReference type="ARBA" id="ARBA00022777"/>
    </source>
</evidence>
<comment type="pathway">
    <text evidence="8">Amino-acid biosynthesis; L-threonine biosynthesis; L-threonine from L-aspartate: step 1/5.</text>
</comment>
<dbReference type="Pfam" id="PF00696">
    <property type="entry name" value="AA_kinase"/>
    <property type="match status" value="1"/>
</dbReference>
<dbReference type="EC" id="2.7.2.4" evidence="7"/>
<dbReference type="SUPFAM" id="SSF53633">
    <property type="entry name" value="Carbamate kinase-like"/>
    <property type="match status" value="1"/>
</dbReference>
<name>A0ABV2BPD7_9GAMM</name>
<evidence type="ECO:0000256" key="2">
    <source>
        <dbReference type="ARBA" id="ARBA00010122"/>
    </source>
</evidence>
<comment type="caution">
    <text evidence="10">The sequence shown here is derived from an EMBL/GenBank/DDBJ whole genome shotgun (WGS) entry which is preliminary data.</text>
</comment>
<evidence type="ECO:0000259" key="9">
    <source>
        <dbReference type="Pfam" id="PF00696"/>
    </source>
</evidence>
<proteinExistence type="inferred from homology"/>
<comment type="similarity">
    <text evidence="2 7">Belongs to the aspartokinase family.</text>
</comment>
<dbReference type="PROSITE" id="PS00324">
    <property type="entry name" value="ASPARTOKINASE"/>
    <property type="match status" value="1"/>
</dbReference>
<evidence type="ECO:0000313" key="11">
    <source>
        <dbReference type="Proteomes" id="UP001548189"/>
    </source>
</evidence>